<dbReference type="InterPro" id="IPR013396">
    <property type="entry name" value="CRISPR-assoc_prot_Csy4"/>
</dbReference>
<dbReference type="EMBL" id="VICD02000316">
    <property type="protein sequence ID" value="KAB8164033.1"/>
    <property type="molecule type" value="Genomic_DNA"/>
</dbReference>
<reference evidence="1 2" key="1">
    <citation type="submission" date="2019-10" db="EMBL/GenBank/DDBJ databases">
        <title>Lysobacter alkalisoli sp. nov., isolated from saline-alkaline soil.</title>
        <authorList>
            <person name="Sun J.-Q."/>
        </authorList>
    </citation>
    <scope>NUCLEOTIDE SEQUENCE [LARGE SCALE GENOMIC DNA]</scope>
    <source>
        <strain evidence="1 2">KCTC 42381</strain>
    </source>
</reference>
<comment type="caution">
    <text evidence="1">The sequence shown here is derived from an EMBL/GenBank/DDBJ whole genome shotgun (WGS) entry which is preliminary data.</text>
</comment>
<dbReference type="Gene3D" id="3.30.70.2540">
    <property type="entry name" value="CRISPR-associated endoribonuclease Cas6/Csy4"/>
    <property type="match status" value="1"/>
</dbReference>
<dbReference type="InterPro" id="IPR042564">
    <property type="entry name" value="CRISPR-Cas6/Csy4_sf"/>
</dbReference>
<protein>
    <submittedName>
        <fullName evidence="1">Type I-F CRISPR-associated endoribonuclease Cas6/Csy4</fullName>
    </submittedName>
</protein>
<proteinExistence type="predicted"/>
<organism evidence="1 2">
    <name type="scientific">Marilutibacter maris</name>
    <dbReference type="NCBI Taxonomy" id="1605891"/>
    <lineage>
        <taxon>Bacteria</taxon>
        <taxon>Pseudomonadati</taxon>
        <taxon>Pseudomonadota</taxon>
        <taxon>Gammaproteobacteria</taxon>
        <taxon>Lysobacterales</taxon>
        <taxon>Lysobacteraceae</taxon>
        <taxon>Marilutibacter</taxon>
    </lineage>
</organism>
<dbReference type="Pfam" id="PF09618">
    <property type="entry name" value="Cas_Csy4"/>
    <property type="match status" value="1"/>
</dbReference>
<sequence>MGHYLDIQIRPDPELTAQQLLNALYVRLHRALVQLDSQDIGVSFPQHNDDKPTLGAVIRLHGPADSLQALDATHWLKGMLDHLKVSAIGPAPADTRHRQVCRVQAKSSPARLRRRAMRRHGLDGEAATRLIPDAAAEHLRLPFVVLGSRSTGQPSFPLFIRHGPLLAAAVPGPFSSYGLSRGATVPWF</sequence>
<accession>A0A507ZUD5</accession>
<dbReference type="AlphaFoldDB" id="A0A507ZUD5"/>
<dbReference type="RefSeq" id="WP_141483325.1">
    <property type="nucleotide sequence ID" value="NZ_VICD02000316.1"/>
</dbReference>
<dbReference type="GO" id="GO:0004519">
    <property type="term" value="F:endonuclease activity"/>
    <property type="evidence" value="ECO:0007669"/>
    <property type="project" value="InterPro"/>
</dbReference>
<dbReference type="NCBIfam" id="TIGR02563">
    <property type="entry name" value="cas_Csy4"/>
    <property type="match status" value="1"/>
</dbReference>
<evidence type="ECO:0000313" key="1">
    <source>
        <dbReference type="EMBL" id="KAB8164033.1"/>
    </source>
</evidence>
<dbReference type="GO" id="GO:0043571">
    <property type="term" value="P:maintenance of CRISPR repeat elements"/>
    <property type="evidence" value="ECO:0007669"/>
    <property type="project" value="InterPro"/>
</dbReference>
<dbReference type="CDD" id="cd09739">
    <property type="entry name" value="Cas6_I-F"/>
    <property type="match status" value="1"/>
</dbReference>
<evidence type="ECO:0000313" key="2">
    <source>
        <dbReference type="Proteomes" id="UP000320431"/>
    </source>
</evidence>
<gene>
    <name evidence="1" type="primary">cas6f</name>
    <name evidence="1" type="ORF">FKV24_017670</name>
</gene>
<dbReference type="Proteomes" id="UP000320431">
    <property type="component" value="Unassembled WGS sequence"/>
</dbReference>
<name>A0A507ZUD5_9GAMM</name>